<dbReference type="GO" id="GO:0017070">
    <property type="term" value="F:U6 snRNA binding"/>
    <property type="evidence" value="ECO:0007669"/>
    <property type="project" value="TreeGrafter"/>
</dbReference>
<evidence type="ECO:0000313" key="6">
    <source>
        <dbReference type="EMBL" id="PVV03019.1"/>
    </source>
</evidence>
<dbReference type="SMART" id="SM00320">
    <property type="entry name" value="WD40"/>
    <property type="match status" value="6"/>
</dbReference>
<feature type="domain" description="Pre-mRNA processing factor 4 (PRP4)-like" evidence="5">
    <location>
        <begin position="71"/>
        <end position="119"/>
    </location>
</feature>
<evidence type="ECO:0000259" key="5">
    <source>
        <dbReference type="SMART" id="SM00500"/>
    </source>
</evidence>
<dbReference type="SMART" id="SM00500">
    <property type="entry name" value="SFM"/>
    <property type="match status" value="1"/>
</dbReference>
<dbReference type="Gene3D" id="2.130.10.10">
    <property type="entry name" value="YVTN repeat-like/Quinoprotein amine dehydrogenase"/>
    <property type="match status" value="2"/>
</dbReference>
<feature type="repeat" description="WD" evidence="3">
    <location>
        <begin position="342"/>
        <end position="389"/>
    </location>
</feature>
<gene>
    <name evidence="6" type="ORF">BB560_002517</name>
</gene>
<dbReference type="InterPro" id="IPR036285">
    <property type="entry name" value="PRP4-like_sf"/>
</dbReference>
<feature type="repeat" description="WD" evidence="3">
    <location>
        <begin position="208"/>
        <end position="249"/>
    </location>
</feature>
<dbReference type="InterPro" id="IPR001680">
    <property type="entry name" value="WD40_rpt"/>
</dbReference>
<dbReference type="InterPro" id="IPR020472">
    <property type="entry name" value="WD40_PAC1"/>
</dbReference>
<feature type="repeat" description="WD" evidence="3">
    <location>
        <begin position="447"/>
        <end position="481"/>
    </location>
</feature>
<comment type="caution">
    <text evidence="6">The sequence shown here is derived from an EMBL/GenBank/DDBJ whole genome shotgun (WGS) entry which is preliminary data.</text>
</comment>
<name>A0A2T9ZEK6_9FUNG</name>
<evidence type="ECO:0000313" key="7">
    <source>
        <dbReference type="Proteomes" id="UP000245609"/>
    </source>
</evidence>
<dbReference type="GO" id="GO:0000398">
    <property type="term" value="P:mRNA splicing, via spliceosome"/>
    <property type="evidence" value="ECO:0007669"/>
    <property type="project" value="TreeGrafter"/>
</dbReference>
<reference evidence="6 7" key="1">
    <citation type="journal article" date="2018" name="MBio">
        <title>Comparative Genomics Reveals the Core Gene Toolbox for the Fungus-Insect Symbiosis.</title>
        <authorList>
            <person name="Wang Y."/>
            <person name="Stata M."/>
            <person name="Wang W."/>
            <person name="Stajich J.E."/>
            <person name="White M.M."/>
            <person name="Moncalvo J.M."/>
        </authorList>
    </citation>
    <scope>NUCLEOTIDE SEQUENCE [LARGE SCALE GENOMIC DNA]</scope>
    <source>
        <strain evidence="6 7">SC-DP-2</strain>
    </source>
</reference>
<dbReference type="Pfam" id="PF08799">
    <property type="entry name" value="PRP4"/>
    <property type="match status" value="1"/>
</dbReference>
<evidence type="ECO:0000256" key="4">
    <source>
        <dbReference type="SAM" id="MobiDB-lite"/>
    </source>
</evidence>
<dbReference type="GO" id="GO:0030621">
    <property type="term" value="F:U4 snRNA binding"/>
    <property type="evidence" value="ECO:0007669"/>
    <property type="project" value="TreeGrafter"/>
</dbReference>
<dbReference type="CDD" id="cd00200">
    <property type="entry name" value="WD40"/>
    <property type="match status" value="1"/>
</dbReference>
<accession>A0A2T9ZEK6</accession>
<dbReference type="PANTHER" id="PTHR19846">
    <property type="entry name" value="WD40 REPEAT PROTEIN"/>
    <property type="match status" value="1"/>
</dbReference>
<proteinExistence type="predicted"/>
<dbReference type="PROSITE" id="PS50082">
    <property type="entry name" value="WD_REPEATS_2"/>
    <property type="match status" value="6"/>
</dbReference>
<dbReference type="PROSITE" id="PS50294">
    <property type="entry name" value="WD_REPEATS_REGION"/>
    <property type="match status" value="3"/>
</dbReference>
<protein>
    <recommendedName>
        <fullName evidence="5">Pre-mRNA processing factor 4 (PRP4)-like domain-containing protein</fullName>
    </recommendedName>
</protein>
<keyword evidence="7" id="KW-1185">Reference proteome</keyword>
<dbReference type="Gene3D" id="4.10.280.110">
    <property type="entry name" value="Pre-mRNA processing factor 4 domain"/>
    <property type="match status" value="1"/>
</dbReference>
<feature type="repeat" description="WD" evidence="3">
    <location>
        <begin position="250"/>
        <end position="299"/>
    </location>
</feature>
<dbReference type="InterPro" id="IPR014906">
    <property type="entry name" value="PRP4-like"/>
</dbReference>
<feature type="repeat" description="WD" evidence="3">
    <location>
        <begin position="300"/>
        <end position="341"/>
    </location>
</feature>
<evidence type="ECO:0000256" key="2">
    <source>
        <dbReference type="ARBA" id="ARBA00022737"/>
    </source>
</evidence>
<dbReference type="Pfam" id="PF00400">
    <property type="entry name" value="WD40"/>
    <property type="match status" value="6"/>
</dbReference>
<dbReference type="GO" id="GO:0046540">
    <property type="term" value="C:U4/U6 x U5 tri-snRNP complex"/>
    <property type="evidence" value="ECO:0007669"/>
    <property type="project" value="TreeGrafter"/>
</dbReference>
<dbReference type="OrthoDB" id="540662at2759"/>
<dbReference type="SUPFAM" id="SSF50978">
    <property type="entry name" value="WD40 repeat-like"/>
    <property type="match status" value="1"/>
</dbReference>
<dbReference type="InterPro" id="IPR019775">
    <property type="entry name" value="WD40_repeat_CS"/>
</dbReference>
<dbReference type="PANTHER" id="PTHR19846:SF0">
    <property type="entry name" value="PRE-MRNA PROCESSING FACTOR 4"/>
    <property type="match status" value="1"/>
</dbReference>
<evidence type="ECO:0000256" key="3">
    <source>
        <dbReference type="PROSITE-ProRule" id="PRU00221"/>
    </source>
</evidence>
<dbReference type="InterPro" id="IPR036322">
    <property type="entry name" value="WD40_repeat_dom_sf"/>
</dbReference>
<dbReference type="Proteomes" id="UP000245609">
    <property type="component" value="Unassembled WGS sequence"/>
</dbReference>
<dbReference type="SUPFAM" id="SSF158230">
    <property type="entry name" value="PRP4-like"/>
    <property type="match status" value="1"/>
</dbReference>
<organism evidence="6 7">
    <name type="scientific">Smittium megazygosporum</name>
    <dbReference type="NCBI Taxonomy" id="133381"/>
    <lineage>
        <taxon>Eukaryota</taxon>
        <taxon>Fungi</taxon>
        <taxon>Fungi incertae sedis</taxon>
        <taxon>Zoopagomycota</taxon>
        <taxon>Kickxellomycotina</taxon>
        <taxon>Harpellomycetes</taxon>
        <taxon>Harpellales</taxon>
        <taxon>Legeriomycetaceae</taxon>
        <taxon>Smittium</taxon>
    </lineage>
</organism>
<evidence type="ECO:0000256" key="1">
    <source>
        <dbReference type="ARBA" id="ARBA00022574"/>
    </source>
</evidence>
<dbReference type="InterPro" id="IPR015943">
    <property type="entry name" value="WD40/YVTN_repeat-like_dom_sf"/>
</dbReference>
<feature type="repeat" description="WD" evidence="3">
    <location>
        <begin position="424"/>
        <end position="446"/>
    </location>
</feature>
<sequence>MEEKNRIYFGTLEHLATANANNSGEESDSNDNEIIIDEQDVESQEFQSEENKLLLKEFERREIARKMAVPTDDLKVKLKLRELGEPICLFGEGPGDRRDRLRFLMSKAAQSTEIETEQGLLGGPFDTKPASEQEPESQKEEAQTEEFYTEGTPHLLEARKKIAIFSLQMAKQRIKSSKLEMEIPLTIVRKQRKNFCEYYSNFSLSASEFADQRPISKVKFSPNSSTIASASWSGLIKLWDVLTMTTSATLRGHTDRVSGLSFHPQSMVNLDRTAANLASGGCDNKIHLWSLEKQSPIETLNGHIARVAQVEFHPSGNYLASASYDGSWRLWDVKSCSEILLQEGHSREVYCVKFQNDGSLLASGFQVATGGADNTVCIYDLRALRLMHTIPAHTSLISEIVFTNISNLVQERSKGVSTIANSGLVTASFDGSVKIWTLNDYQHVKTLVAHEGKVMGVDVSKADGSLVSAGSDRTFKLYNNE</sequence>
<dbReference type="PROSITE" id="PS00678">
    <property type="entry name" value="WD_REPEATS_1"/>
    <property type="match status" value="1"/>
</dbReference>
<keyword evidence="1 3" id="KW-0853">WD repeat</keyword>
<keyword evidence="2" id="KW-0677">Repeat</keyword>
<dbReference type="EMBL" id="MBFS01000289">
    <property type="protein sequence ID" value="PVV03019.1"/>
    <property type="molecule type" value="Genomic_DNA"/>
</dbReference>
<dbReference type="STRING" id="133381.A0A2T9ZEK6"/>
<dbReference type="AlphaFoldDB" id="A0A2T9ZEK6"/>
<feature type="region of interest" description="Disordered" evidence="4">
    <location>
        <begin position="113"/>
        <end position="148"/>
    </location>
</feature>
<dbReference type="PRINTS" id="PR00320">
    <property type="entry name" value="GPROTEINBRPT"/>
</dbReference>